<keyword evidence="3" id="KW-1185">Reference proteome</keyword>
<comment type="caution">
    <text evidence="2">The sequence shown here is derived from an EMBL/GenBank/DDBJ whole genome shotgun (WGS) entry which is preliminary data.</text>
</comment>
<evidence type="ECO:0000256" key="1">
    <source>
        <dbReference type="SAM" id="Phobius"/>
    </source>
</evidence>
<dbReference type="RefSeq" id="WP_382381795.1">
    <property type="nucleotide sequence ID" value="NZ_JBHMEZ010000003.1"/>
</dbReference>
<accession>A0ABV5EZJ8</accession>
<evidence type="ECO:0000313" key="3">
    <source>
        <dbReference type="Proteomes" id="UP001589605"/>
    </source>
</evidence>
<protein>
    <submittedName>
        <fullName evidence="2">Uncharacterized protein</fullName>
    </submittedName>
</protein>
<sequence length="180" mass="22043">MEFVNLPRQPSAFISYLRVGRLLYYSLFLFILESWVYWIYLKAAFQKDNLWIQGFWIWCFLFSFVHIFLVLMDGWSRYQNYKRAKDQFFEYGFRKRIAANYIISKCQREAALVAASELGIEKKVAHYYKQHGVKWFHYIPYFMVKDPLFLLRKAFWSRTFLERSYTSKFNFKELQPKLTS</sequence>
<name>A0ABV5EZJ8_9FLAO</name>
<evidence type="ECO:0000313" key="2">
    <source>
        <dbReference type="EMBL" id="MFB9052615.1"/>
    </source>
</evidence>
<keyword evidence="1" id="KW-0472">Membrane</keyword>
<keyword evidence="1" id="KW-1133">Transmembrane helix</keyword>
<feature type="transmembrane region" description="Helical" evidence="1">
    <location>
        <begin position="55"/>
        <end position="75"/>
    </location>
</feature>
<dbReference type="EMBL" id="JBHMEZ010000003">
    <property type="protein sequence ID" value="MFB9052615.1"/>
    <property type="molecule type" value="Genomic_DNA"/>
</dbReference>
<reference evidence="2 3" key="1">
    <citation type="submission" date="2024-09" db="EMBL/GenBank/DDBJ databases">
        <authorList>
            <person name="Sun Q."/>
            <person name="Mori K."/>
        </authorList>
    </citation>
    <scope>NUCLEOTIDE SEQUENCE [LARGE SCALE GENOMIC DNA]</scope>
    <source>
        <strain evidence="2 3">CECT 8286</strain>
    </source>
</reference>
<organism evidence="2 3">
    <name type="scientific">Formosa undariae</name>
    <dbReference type="NCBI Taxonomy" id="1325436"/>
    <lineage>
        <taxon>Bacteria</taxon>
        <taxon>Pseudomonadati</taxon>
        <taxon>Bacteroidota</taxon>
        <taxon>Flavobacteriia</taxon>
        <taxon>Flavobacteriales</taxon>
        <taxon>Flavobacteriaceae</taxon>
        <taxon>Formosa</taxon>
    </lineage>
</organism>
<feature type="transmembrane region" description="Helical" evidence="1">
    <location>
        <begin position="22"/>
        <end position="40"/>
    </location>
</feature>
<dbReference type="Proteomes" id="UP001589605">
    <property type="component" value="Unassembled WGS sequence"/>
</dbReference>
<keyword evidence="1" id="KW-0812">Transmembrane</keyword>
<gene>
    <name evidence="2" type="ORF">ACFFVB_05935</name>
</gene>
<proteinExistence type="predicted"/>